<dbReference type="FunFam" id="3.40.47.10:FF:000010">
    <property type="entry name" value="Acetyl-CoA acetyltransferase (Thiolase)"/>
    <property type="match status" value="1"/>
</dbReference>
<dbReference type="PANTHER" id="PTHR18919:SF107">
    <property type="entry name" value="ACETYL-COA ACETYLTRANSFERASE, CYTOSOLIC"/>
    <property type="match status" value="1"/>
</dbReference>
<evidence type="ECO:0000256" key="5">
    <source>
        <dbReference type="ARBA" id="ARBA00040529"/>
    </source>
</evidence>
<keyword evidence="4 7" id="KW-0012">Acyltransferase</keyword>
<dbReference type="InterPro" id="IPR002155">
    <property type="entry name" value="Thiolase"/>
</dbReference>
<dbReference type="CDD" id="cd00751">
    <property type="entry name" value="thiolase"/>
    <property type="match status" value="1"/>
</dbReference>
<dbReference type="InterPro" id="IPR016039">
    <property type="entry name" value="Thiolase-like"/>
</dbReference>
<comment type="similarity">
    <text evidence="1 7">Belongs to the thiolase-like superfamily. Thiolase family.</text>
</comment>
<dbReference type="InterPro" id="IPR020616">
    <property type="entry name" value="Thiolase_N"/>
</dbReference>
<dbReference type="PANTHER" id="PTHR18919">
    <property type="entry name" value="ACETYL-COA C-ACYLTRANSFERASE"/>
    <property type="match status" value="1"/>
</dbReference>
<dbReference type="SUPFAM" id="SSF53901">
    <property type="entry name" value="Thiolase-like"/>
    <property type="match status" value="2"/>
</dbReference>
<organism evidence="10 11">
    <name type="scientific">Saccharothrix australiensis</name>
    <dbReference type="NCBI Taxonomy" id="2072"/>
    <lineage>
        <taxon>Bacteria</taxon>
        <taxon>Bacillati</taxon>
        <taxon>Actinomycetota</taxon>
        <taxon>Actinomycetes</taxon>
        <taxon>Pseudonocardiales</taxon>
        <taxon>Pseudonocardiaceae</taxon>
        <taxon>Saccharothrix</taxon>
    </lineage>
</organism>
<dbReference type="EMBL" id="RBXO01000001">
    <property type="protein sequence ID" value="RKT52044.1"/>
    <property type="molecule type" value="Genomic_DNA"/>
</dbReference>
<dbReference type="OrthoDB" id="1402717at2"/>
<dbReference type="NCBIfam" id="TIGR01930">
    <property type="entry name" value="AcCoA-C-Actrans"/>
    <property type="match status" value="1"/>
</dbReference>
<name>A0A495VS22_9PSEU</name>
<evidence type="ECO:0000313" key="10">
    <source>
        <dbReference type="EMBL" id="RKT52044.1"/>
    </source>
</evidence>
<evidence type="ECO:0000256" key="4">
    <source>
        <dbReference type="ARBA" id="ARBA00023315"/>
    </source>
</evidence>
<comment type="caution">
    <text evidence="10">The sequence shown here is derived from an EMBL/GenBank/DDBJ whole genome shotgun (WGS) entry which is preliminary data.</text>
</comment>
<dbReference type="Pfam" id="PF02803">
    <property type="entry name" value="Thiolase_C"/>
    <property type="match status" value="1"/>
</dbReference>
<reference evidence="10 11" key="1">
    <citation type="submission" date="2018-10" db="EMBL/GenBank/DDBJ databases">
        <title>Sequencing the genomes of 1000 actinobacteria strains.</title>
        <authorList>
            <person name="Klenk H.-P."/>
        </authorList>
    </citation>
    <scope>NUCLEOTIDE SEQUENCE [LARGE SCALE GENOMIC DNA]</scope>
    <source>
        <strain evidence="10 11">DSM 43800</strain>
    </source>
</reference>
<evidence type="ECO:0000256" key="2">
    <source>
        <dbReference type="ARBA" id="ARBA00012705"/>
    </source>
</evidence>
<evidence type="ECO:0000259" key="9">
    <source>
        <dbReference type="Pfam" id="PF02803"/>
    </source>
</evidence>
<dbReference type="EC" id="2.3.1.9" evidence="2"/>
<dbReference type="PIRSF" id="PIRSF000429">
    <property type="entry name" value="Ac-CoA_Ac_transf"/>
    <property type="match status" value="1"/>
</dbReference>
<dbReference type="InterPro" id="IPR020610">
    <property type="entry name" value="Thiolase_AS"/>
</dbReference>
<feature type="domain" description="Thiolase C-terminal" evidence="9">
    <location>
        <begin position="271"/>
        <end position="392"/>
    </location>
</feature>
<evidence type="ECO:0000256" key="3">
    <source>
        <dbReference type="ARBA" id="ARBA00022679"/>
    </source>
</evidence>
<proteinExistence type="inferred from homology"/>
<evidence type="ECO:0000313" key="11">
    <source>
        <dbReference type="Proteomes" id="UP000282084"/>
    </source>
</evidence>
<sequence length="393" mass="41390">MRRPLILDAARTPFGRYRGGLSGVRVDDLAALPITELLRRHAFDPARVDDVLYGNTNGAGEENRNVGRMAALLAGLPPTVPGVTVNRLCASGGEAIAQAGRALAMGDADLLIAGGVEGMTRAPFVVPRPDRPFADRLEPVSTALGWRLVNPRMPAEWTVPLGRAAEDVAVSLGITREQMDHYALRSHRRASAAWDAGVHEGFAFPVLLPDGSAVRRDESVRPETSLEKLGRLAPAFSESGPVTAGNSSPLNDGAAALLMGTEEVADELGVRPLGALLGSAVTADEPQRFTLAPVAAIRKLLARLRIAAEEVDLWEINEAFAAMALSVLHHLPEVEREKVNVHGGAIAYGHPLGASLPRVVVDLCRHLRARGGGLGVAAACVGVGQGMAIVVQV</sequence>
<evidence type="ECO:0000256" key="7">
    <source>
        <dbReference type="RuleBase" id="RU003557"/>
    </source>
</evidence>
<dbReference type="Gene3D" id="3.40.47.10">
    <property type="match status" value="1"/>
</dbReference>
<gene>
    <name evidence="10" type="ORF">C8E97_0540</name>
</gene>
<dbReference type="InterPro" id="IPR020617">
    <property type="entry name" value="Thiolase_C"/>
</dbReference>
<keyword evidence="3 7" id="KW-0808">Transferase</keyword>
<dbReference type="AlphaFoldDB" id="A0A495VS22"/>
<accession>A0A495VS22</accession>
<dbReference type="GO" id="GO:0003985">
    <property type="term" value="F:acetyl-CoA C-acetyltransferase activity"/>
    <property type="evidence" value="ECO:0007669"/>
    <property type="project" value="UniProtKB-EC"/>
</dbReference>
<feature type="domain" description="Thiolase N-terminal" evidence="8">
    <location>
        <begin position="6"/>
        <end position="262"/>
    </location>
</feature>
<dbReference type="PROSITE" id="PS00099">
    <property type="entry name" value="THIOLASE_3"/>
    <property type="match status" value="1"/>
</dbReference>
<dbReference type="RefSeq" id="WP_121001299.1">
    <property type="nucleotide sequence ID" value="NZ_RBXO01000001.1"/>
</dbReference>
<evidence type="ECO:0000256" key="1">
    <source>
        <dbReference type="ARBA" id="ARBA00010982"/>
    </source>
</evidence>
<feature type="active site" description="Proton acceptor" evidence="6">
    <location>
        <position position="380"/>
    </location>
</feature>
<feature type="active site" description="Acyl-thioester intermediate" evidence="6">
    <location>
        <position position="89"/>
    </location>
</feature>
<protein>
    <recommendedName>
        <fullName evidence="5">Probable acetyl-CoA acetyltransferase</fullName>
        <ecNumber evidence="2">2.3.1.9</ecNumber>
    </recommendedName>
</protein>
<evidence type="ECO:0000259" key="8">
    <source>
        <dbReference type="Pfam" id="PF00108"/>
    </source>
</evidence>
<feature type="active site" description="Proton acceptor" evidence="6">
    <location>
        <position position="350"/>
    </location>
</feature>
<dbReference type="Proteomes" id="UP000282084">
    <property type="component" value="Unassembled WGS sequence"/>
</dbReference>
<keyword evidence="11" id="KW-1185">Reference proteome</keyword>
<evidence type="ECO:0000256" key="6">
    <source>
        <dbReference type="PIRSR" id="PIRSR000429-1"/>
    </source>
</evidence>
<dbReference type="Pfam" id="PF00108">
    <property type="entry name" value="Thiolase_N"/>
    <property type="match status" value="1"/>
</dbReference>